<comment type="caution">
    <text evidence="3">The sequence shown here is derived from an EMBL/GenBank/DDBJ whole genome shotgun (WGS) entry which is preliminary data.</text>
</comment>
<organism evidence="3 4">
    <name type="scientific">Apiospora arundinis</name>
    <dbReference type="NCBI Taxonomy" id="335852"/>
    <lineage>
        <taxon>Eukaryota</taxon>
        <taxon>Fungi</taxon>
        <taxon>Dikarya</taxon>
        <taxon>Ascomycota</taxon>
        <taxon>Pezizomycotina</taxon>
        <taxon>Sordariomycetes</taxon>
        <taxon>Xylariomycetidae</taxon>
        <taxon>Amphisphaeriales</taxon>
        <taxon>Apiosporaceae</taxon>
        <taxon>Apiospora</taxon>
    </lineage>
</organism>
<gene>
    <name evidence="3" type="ORF">PGQ11_008419</name>
</gene>
<protein>
    <submittedName>
        <fullName evidence="3">Uncharacterized protein</fullName>
    </submittedName>
</protein>
<name>A0ABR2IF87_9PEZI</name>
<evidence type="ECO:0000313" key="4">
    <source>
        <dbReference type="Proteomes" id="UP001390339"/>
    </source>
</evidence>
<evidence type="ECO:0000313" key="3">
    <source>
        <dbReference type="EMBL" id="KAK8862184.1"/>
    </source>
</evidence>
<keyword evidence="2" id="KW-0812">Transmembrane</keyword>
<accession>A0ABR2IF87</accession>
<evidence type="ECO:0000256" key="1">
    <source>
        <dbReference type="SAM" id="MobiDB-lite"/>
    </source>
</evidence>
<keyword evidence="4" id="KW-1185">Reference proteome</keyword>
<sequence length="715" mass="80056">MAAANRFDDASDVPLTPYSPYRDDFDPSELERRNTNTKDVSGDPEAAGLGRRTSHAQPLGRVVNVLLIVFFCFIGVYGLSKAYQRFITTDTSVTQSPVKGVDWGLDFPQHYPPLLAQDGSSERCQAAWNSLASVNCHEKIFVPEWDNANQELVQYLPDICRPDCRKELVLSSELVTRECSAAAFNTKDYNGTFDINASGRGPVEALQVLIHRNSHTCRPSENDKYDYCMEEMIQRYGIYDSMNHTTLEGLSNFIGSEGGGRNKQCDSCTLDWLENTLNGWKPSQVLSPDTHAPVSLPEHLRRVEQAGQTCQGAGWGKIWNDAIRRYTDEGNLPADWRNLPSGDFGWTVRNGLASSGDKPRRAIHDALESINTQGRPSAMDDAYECLSVLETQVTNLPCDIHLSKSQLDSILEPGNTLFDSFCRQECTDYIVQNQDSLDSCRAKKMDKHAIAGPVFTAYENAEEMRRNICRKPATEDASCAPIFVGLRHPEWAFDTRLKISALEPMLAELERQPVPKSVLPSIGRRVPSLSPRGDGMWDQTAAAHDAMIKGICSRCVWEAVVGNGTISSAQHSLQGVEDVDAYLGFADRLYKSCTARGADWLGGLPYGGDDVIWRIQDKDGSVWRLMVDEPSNPMGRGTWILGYEKTNQITFRKPSGSIWHLRAAVRRVKAEKQGRLPQLLADESKHQKEADAKVWRHSDDTLHQSWEWIKPEDRH</sequence>
<evidence type="ECO:0000256" key="2">
    <source>
        <dbReference type="SAM" id="Phobius"/>
    </source>
</evidence>
<proteinExistence type="predicted"/>
<feature type="region of interest" description="Disordered" evidence="1">
    <location>
        <begin position="1"/>
        <end position="52"/>
    </location>
</feature>
<dbReference type="EMBL" id="JAPCWZ010000005">
    <property type="protein sequence ID" value="KAK8862184.1"/>
    <property type="molecule type" value="Genomic_DNA"/>
</dbReference>
<keyword evidence="2" id="KW-1133">Transmembrane helix</keyword>
<feature type="transmembrane region" description="Helical" evidence="2">
    <location>
        <begin position="59"/>
        <end position="79"/>
    </location>
</feature>
<dbReference type="Proteomes" id="UP001390339">
    <property type="component" value="Unassembled WGS sequence"/>
</dbReference>
<keyword evidence="2" id="KW-0472">Membrane</keyword>
<reference evidence="3 4" key="1">
    <citation type="journal article" date="2024" name="IMA Fungus">
        <title>Apiospora arundinis, a panoply of carbohydrate-active enzymes and secondary metabolites.</title>
        <authorList>
            <person name="Sorensen T."/>
            <person name="Petersen C."/>
            <person name="Muurmann A.T."/>
            <person name="Christiansen J.V."/>
            <person name="Brundto M.L."/>
            <person name="Overgaard C.K."/>
            <person name="Boysen A.T."/>
            <person name="Wollenberg R.D."/>
            <person name="Larsen T.O."/>
            <person name="Sorensen J.L."/>
            <person name="Nielsen K.L."/>
            <person name="Sondergaard T.E."/>
        </authorList>
    </citation>
    <scope>NUCLEOTIDE SEQUENCE [LARGE SCALE GENOMIC DNA]</scope>
    <source>
        <strain evidence="3 4">AAU 773</strain>
    </source>
</reference>
<feature type="compositionally biased region" description="Basic and acidic residues" evidence="1">
    <location>
        <begin position="21"/>
        <end position="36"/>
    </location>
</feature>